<dbReference type="PANTHER" id="PTHR14097">
    <property type="entry name" value="OXIDOREDUCTASE HTATIP2"/>
    <property type="match status" value="1"/>
</dbReference>
<protein>
    <submittedName>
        <fullName evidence="2">Uncharacterized conserved protein YbjT, contains NAD(P)-binding and DUF2867 domains</fullName>
    </submittedName>
</protein>
<dbReference type="Proteomes" id="UP000190989">
    <property type="component" value="Unassembled WGS sequence"/>
</dbReference>
<dbReference type="STRING" id="428990.SAMN06295987_1011021"/>
<dbReference type="SUPFAM" id="SSF51735">
    <property type="entry name" value="NAD(P)-binding Rossmann-fold domains"/>
    <property type="match status" value="1"/>
</dbReference>
<accession>A0A1U6H153</accession>
<dbReference type="AlphaFoldDB" id="A0A1U6H153"/>
<sequence>MSDLFDVLKRGEEPSLPAHRICLVGASGLIGTAVLDESVGRSDMRVVSVARREFPLPLGARTEVLVGLPEDWSALIGAARADVLVCALGTTIKAAGSQAAFRAVDHDLVIEVAQAARTAGIDHMIAVSSVGADRTSRNFYLRTKGETEEDLGKLGFRRLDILRPGLLRGHRADKRKLEGAGQMLAPIADMLVLHGKWRKYRSVRAATVARTIFALVQERAQGRFVHDFDSMRRVLRRAGD</sequence>
<dbReference type="Gene3D" id="3.40.50.720">
    <property type="entry name" value="NAD(P)-binding Rossmann-like Domain"/>
    <property type="match status" value="1"/>
</dbReference>
<dbReference type="EMBL" id="FVZE01000001">
    <property type="protein sequence ID" value="SLJ89534.1"/>
    <property type="molecule type" value="Genomic_DNA"/>
</dbReference>
<keyword evidence="3" id="KW-1185">Reference proteome</keyword>
<feature type="domain" description="NAD(P)-binding" evidence="1">
    <location>
        <begin position="25"/>
        <end position="178"/>
    </location>
</feature>
<reference evidence="3" key="1">
    <citation type="submission" date="2017-02" db="EMBL/GenBank/DDBJ databases">
        <authorList>
            <person name="Varghese N."/>
            <person name="Submissions S."/>
        </authorList>
    </citation>
    <scope>NUCLEOTIDE SEQUENCE [LARGE SCALE GENOMIC DNA]</scope>
    <source>
        <strain evidence="3">SM117</strain>
    </source>
</reference>
<organism evidence="2 3">
    <name type="scientific">Novosphingobium mathurense</name>
    <dbReference type="NCBI Taxonomy" id="428990"/>
    <lineage>
        <taxon>Bacteria</taxon>
        <taxon>Pseudomonadati</taxon>
        <taxon>Pseudomonadota</taxon>
        <taxon>Alphaproteobacteria</taxon>
        <taxon>Sphingomonadales</taxon>
        <taxon>Sphingomonadaceae</taxon>
        <taxon>Novosphingobium</taxon>
    </lineage>
</organism>
<evidence type="ECO:0000313" key="3">
    <source>
        <dbReference type="Proteomes" id="UP000190989"/>
    </source>
</evidence>
<dbReference type="PANTHER" id="PTHR14097:SF7">
    <property type="entry name" value="OXIDOREDUCTASE HTATIP2"/>
    <property type="match status" value="1"/>
</dbReference>
<dbReference type="RefSeq" id="WP_079729630.1">
    <property type="nucleotide sequence ID" value="NZ_FVZE01000001.1"/>
</dbReference>
<proteinExistence type="predicted"/>
<dbReference type="InterPro" id="IPR016040">
    <property type="entry name" value="NAD(P)-bd_dom"/>
</dbReference>
<evidence type="ECO:0000259" key="1">
    <source>
        <dbReference type="Pfam" id="PF13460"/>
    </source>
</evidence>
<gene>
    <name evidence="2" type="ORF">SAMN06295987_1011021</name>
</gene>
<name>A0A1U6H153_9SPHN</name>
<dbReference type="InterPro" id="IPR036291">
    <property type="entry name" value="NAD(P)-bd_dom_sf"/>
</dbReference>
<evidence type="ECO:0000313" key="2">
    <source>
        <dbReference type="EMBL" id="SLJ89534.1"/>
    </source>
</evidence>
<dbReference type="Pfam" id="PF13460">
    <property type="entry name" value="NAD_binding_10"/>
    <property type="match status" value="1"/>
</dbReference>